<dbReference type="GeneID" id="87821333"/>
<feature type="transmembrane region" description="Helical" evidence="2">
    <location>
        <begin position="17"/>
        <end position="35"/>
    </location>
</feature>
<dbReference type="InterPro" id="IPR007577">
    <property type="entry name" value="GlycoTrfase_DXD_sugar-bd_CS"/>
</dbReference>
<proteinExistence type="inferred from homology"/>
<gene>
    <name evidence="3" type="ORF">C8A04DRAFT_39805</name>
</gene>
<keyword evidence="2" id="KW-1133">Transmembrane helix</keyword>
<evidence type="ECO:0000256" key="1">
    <source>
        <dbReference type="ARBA" id="ARBA00009003"/>
    </source>
</evidence>
<dbReference type="AlphaFoldDB" id="A0AAN6ZJC0"/>
<dbReference type="RefSeq" id="XP_062633958.1">
    <property type="nucleotide sequence ID" value="XM_062784720.1"/>
</dbReference>
<keyword evidence="4" id="KW-1185">Reference proteome</keyword>
<sequence>MVRTLGAGFHLGSWRRYIIAVALGLFAAGFLYASFDEVSAIAPWRPTLPTIATFPSAPLAKACDGIQSAPANKNSAATNADPNAPIPNIVHYIWLLADPTKFSLSFKVFISVYSSHLFLHPDRIYFHTDVSKELWETSKQSGDLWTKRILNIPGVTPKFIENPRVTSKGQEIDTFGAKSDFIRADALGEYGGMYLDVDAIPLRDVAPLRNAGFANVVGGAVVLRTKYSGFVNTGVWLSRPHSNLVEIFGRAMDAFYNGVWAISVDILTDLSFRLHAIPGEVLIMHPKAFAPTSFEVEDQERLFRPHPGSAGANGAITGVKTESLGTTCEDALAWLAEREQHHLPGRPHTEGWEMDFSATYVLHAFDDDADRVRGWDGKITLQYVLAQQSNYARAVYPAVKHAIDEGIITKEETV</sequence>
<evidence type="ECO:0008006" key="5">
    <source>
        <dbReference type="Google" id="ProtNLM"/>
    </source>
</evidence>
<protein>
    <recommendedName>
        <fullName evidence="5">Glycosyl transferase</fullName>
    </recommendedName>
</protein>
<dbReference type="PANTHER" id="PTHR46830">
    <property type="entry name" value="TRANSFERASE, PUTATIVE-RELATED"/>
    <property type="match status" value="1"/>
</dbReference>
<keyword evidence="2" id="KW-0812">Transmembrane</keyword>
<dbReference type="SUPFAM" id="SSF53448">
    <property type="entry name" value="Nucleotide-diphospho-sugar transferases"/>
    <property type="match status" value="1"/>
</dbReference>
<dbReference type="PANTHER" id="PTHR46830:SF2">
    <property type="entry name" value="ALPHA-1,4-N-ACETYLGLUCOSAMINYLTRANSFERASE"/>
    <property type="match status" value="1"/>
</dbReference>
<evidence type="ECO:0000313" key="4">
    <source>
        <dbReference type="Proteomes" id="UP001302676"/>
    </source>
</evidence>
<accession>A0AAN6ZJC0</accession>
<keyword evidence="2" id="KW-0472">Membrane</keyword>
<evidence type="ECO:0000313" key="3">
    <source>
        <dbReference type="EMBL" id="KAK4140587.1"/>
    </source>
</evidence>
<reference evidence="3" key="1">
    <citation type="journal article" date="2023" name="Mol. Phylogenet. Evol.">
        <title>Genome-scale phylogeny and comparative genomics of the fungal order Sordariales.</title>
        <authorList>
            <person name="Hensen N."/>
            <person name="Bonometti L."/>
            <person name="Westerberg I."/>
            <person name="Brannstrom I.O."/>
            <person name="Guillou S."/>
            <person name="Cros-Aarteil S."/>
            <person name="Calhoun S."/>
            <person name="Haridas S."/>
            <person name="Kuo A."/>
            <person name="Mondo S."/>
            <person name="Pangilinan J."/>
            <person name="Riley R."/>
            <person name="LaButti K."/>
            <person name="Andreopoulos B."/>
            <person name="Lipzen A."/>
            <person name="Chen C."/>
            <person name="Yan M."/>
            <person name="Daum C."/>
            <person name="Ng V."/>
            <person name="Clum A."/>
            <person name="Steindorff A."/>
            <person name="Ohm R.A."/>
            <person name="Martin F."/>
            <person name="Silar P."/>
            <person name="Natvig D.O."/>
            <person name="Lalanne C."/>
            <person name="Gautier V."/>
            <person name="Ament-Velasquez S.L."/>
            <person name="Kruys A."/>
            <person name="Hutchinson M.I."/>
            <person name="Powell A.J."/>
            <person name="Barry K."/>
            <person name="Miller A.N."/>
            <person name="Grigoriev I.V."/>
            <person name="Debuchy R."/>
            <person name="Gladieux P."/>
            <person name="Hiltunen Thoren M."/>
            <person name="Johannesson H."/>
        </authorList>
    </citation>
    <scope>NUCLEOTIDE SEQUENCE</scope>
    <source>
        <strain evidence="3">CBS 141.50</strain>
    </source>
</reference>
<dbReference type="Pfam" id="PF04488">
    <property type="entry name" value="Gly_transf_sug"/>
    <property type="match status" value="1"/>
</dbReference>
<evidence type="ECO:0000256" key="2">
    <source>
        <dbReference type="SAM" id="Phobius"/>
    </source>
</evidence>
<name>A0AAN6ZJC0_9PEZI</name>
<organism evidence="3 4">
    <name type="scientific">Dichotomopilus funicola</name>
    <dbReference type="NCBI Taxonomy" id="1934379"/>
    <lineage>
        <taxon>Eukaryota</taxon>
        <taxon>Fungi</taxon>
        <taxon>Dikarya</taxon>
        <taxon>Ascomycota</taxon>
        <taxon>Pezizomycotina</taxon>
        <taxon>Sordariomycetes</taxon>
        <taxon>Sordariomycetidae</taxon>
        <taxon>Sordariales</taxon>
        <taxon>Chaetomiaceae</taxon>
        <taxon>Dichotomopilus</taxon>
    </lineage>
</organism>
<comment type="similarity">
    <text evidence="1">Belongs to the glycosyltransferase 32 family.</text>
</comment>
<dbReference type="GO" id="GO:1901135">
    <property type="term" value="P:carbohydrate derivative metabolic process"/>
    <property type="evidence" value="ECO:0007669"/>
    <property type="project" value="UniProtKB-ARBA"/>
</dbReference>
<comment type="caution">
    <text evidence="3">The sequence shown here is derived from an EMBL/GenBank/DDBJ whole genome shotgun (WGS) entry which is preliminary data.</text>
</comment>
<dbReference type="EMBL" id="MU853628">
    <property type="protein sequence ID" value="KAK4140587.1"/>
    <property type="molecule type" value="Genomic_DNA"/>
</dbReference>
<dbReference type="Gene3D" id="3.90.550.20">
    <property type="match status" value="1"/>
</dbReference>
<reference evidence="3" key="2">
    <citation type="submission" date="2023-05" db="EMBL/GenBank/DDBJ databases">
        <authorList>
            <consortium name="Lawrence Berkeley National Laboratory"/>
            <person name="Steindorff A."/>
            <person name="Hensen N."/>
            <person name="Bonometti L."/>
            <person name="Westerberg I."/>
            <person name="Brannstrom I.O."/>
            <person name="Guillou S."/>
            <person name="Cros-Aarteil S."/>
            <person name="Calhoun S."/>
            <person name="Haridas S."/>
            <person name="Kuo A."/>
            <person name="Mondo S."/>
            <person name="Pangilinan J."/>
            <person name="Riley R."/>
            <person name="Labutti K."/>
            <person name="Andreopoulos B."/>
            <person name="Lipzen A."/>
            <person name="Chen C."/>
            <person name="Yanf M."/>
            <person name="Daum C."/>
            <person name="Ng V."/>
            <person name="Clum A."/>
            <person name="Ohm R."/>
            <person name="Martin F."/>
            <person name="Silar P."/>
            <person name="Natvig D."/>
            <person name="Lalanne C."/>
            <person name="Gautier V."/>
            <person name="Ament-Velasquez S.L."/>
            <person name="Kruys A."/>
            <person name="Hutchinson M.I."/>
            <person name="Powell A.J."/>
            <person name="Barry K."/>
            <person name="Miller A.N."/>
            <person name="Grigoriev I.V."/>
            <person name="Debuchy R."/>
            <person name="Gladieux P."/>
            <person name="Thoren M.H."/>
            <person name="Johannesson H."/>
        </authorList>
    </citation>
    <scope>NUCLEOTIDE SEQUENCE</scope>
    <source>
        <strain evidence="3">CBS 141.50</strain>
    </source>
</reference>
<dbReference type="Proteomes" id="UP001302676">
    <property type="component" value="Unassembled WGS sequence"/>
</dbReference>
<dbReference type="InterPro" id="IPR029044">
    <property type="entry name" value="Nucleotide-diphossugar_trans"/>
</dbReference>